<evidence type="ECO:0000256" key="6">
    <source>
        <dbReference type="SAM" id="Phobius"/>
    </source>
</evidence>
<keyword evidence="5 6" id="KW-0472">Membrane</keyword>
<reference evidence="8" key="1">
    <citation type="submission" date="2017-06" db="EMBL/GenBank/DDBJ databases">
        <authorList>
            <person name="Varghese N."/>
            <person name="Submissions S."/>
        </authorList>
    </citation>
    <scope>NUCLEOTIDE SEQUENCE [LARGE SCALE GENOMIC DNA]</scope>
    <source>
        <strain evidence="8">DSM 46839</strain>
    </source>
</reference>
<dbReference type="Pfam" id="PF06081">
    <property type="entry name" value="ArAE_1"/>
    <property type="match status" value="1"/>
</dbReference>
<feature type="transmembrane region" description="Helical" evidence="6">
    <location>
        <begin position="101"/>
        <end position="119"/>
    </location>
</feature>
<dbReference type="GO" id="GO:0005886">
    <property type="term" value="C:plasma membrane"/>
    <property type="evidence" value="ECO:0007669"/>
    <property type="project" value="UniProtKB-SubCell"/>
</dbReference>
<name>A0A239J0J8_9ACTN</name>
<comment type="subcellular location">
    <subcellularLocation>
        <location evidence="1">Cell membrane</location>
        <topology evidence="1">Multi-pass membrane protein</topology>
    </subcellularLocation>
</comment>
<keyword evidence="2" id="KW-1003">Cell membrane</keyword>
<proteinExistence type="predicted"/>
<evidence type="ECO:0000313" key="7">
    <source>
        <dbReference type="EMBL" id="SNS99431.1"/>
    </source>
</evidence>
<keyword evidence="3 6" id="KW-0812">Transmembrane</keyword>
<evidence type="ECO:0000256" key="3">
    <source>
        <dbReference type="ARBA" id="ARBA00022692"/>
    </source>
</evidence>
<organism evidence="7 8">
    <name type="scientific">Geodermatophilus pulveris</name>
    <dbReference type="NCBI Taxonomy" id="1564159"/>
    <lineage>
        <taxon>Bacteria</taxon>
        <taxon>Bacillati</taxon>
        <taxon>Actinomycetota</taxon>
        <taxon>Actinomycetes</taxon>
        <taxon>Geodermatophilales</taxon>
        <taxon>Geodermatophilaceae</taxon>
        <taxon>Geodermatophilus</taxon>
    </lineage>
</organism>
<keyword evidence="8" id="KW-1185">Reference proteome</keyword>
<protein>
    <submittedName>
        <fullName evidence="7">Uncharacterized membrane protein YgaE, UPF0421/DUF939 family</fullName>
    </submittedName>
</protein>
<gene>
    <name evidence="7" type="ORF">SAMN06893096_11281</name>
</gene>
<evidence type="ECO:0000256" key="4">
    <source>
        <dbReference type="ARBA" id="ARBA00022989"/>
    </source>
</evidence>
<evidence type="ECO:0000313" key="8">
    <source>
        <dbReference type="Proteomes" id="UP000198373"/>
    </source>
</evidence>
<dbReference type="AlphaFoldDB" id="A0A239J0J8"/>
<dbReference type="EMBL" id="FZOO01000012">
    <property type="protein sequence ID" value="SNS99431.1"/>
    <property type="molecule type" value="Genomic_DNA"/>
</dbReference>
<feature type="transmembrane region" description="Helical" evidence="6">
    <location>
        <begin position="148"/>
        <end position="170"/>
    </location>
</feature>
<feature type="transmembrane region" description="Helical" evidence="6">
    <location>
        <begin position="75"/>
        <end position="94"/>
    </location>
</feature>
<dbReference type="Proteomes" id="UP000198373">
    <property type="component" value="Unassembled WGS sequence"/>
</dbReference>
<evidence type="ECO:0000256" key="5">
    <source>
        <dbReference type="ARBA" id="ARBA00023136"/>
    </source>
</evidence>
<sequence>MRRWVPAPVTLAPVGALWVRLHRPAVQRGVRAAVAAGLAWQVAVLLPPLLSEYAYYAPLGAVIAVHPTIADSAGAAWRSVLAILAGFALAVGLYELTRAVPNALTIALIVAAAVAVEQWRLWREQASWVSFAAVLMMTVGLDDPAAYVLRYAGLTLLGGVIGVLVTTVLFPPLQLTRAVEQISATRSLLAAHLDGIAVTLREGRVPEPAEWSGRSQALDRALERMRAAEAAVERARRANPRARRWQGRARGIREESRALDRVAVLVDDLTSLVVEFQPHRRGVDRVEAGTGWVLAEALSGLAGVVRTPHHSTDGTPDHRDERIAATEAALDRLVGLLRTSRPADEDGFLALGAVAVGVRRGLTALGARRRQYQPA</sequence>
<evidence type="ECO:0000256" key="2">
    <source>
        <dbReference type="ARBA" id="ARBA00022475"/>
    </source>
</evidence>
<accession>A0A239J0J8</accession>
<dbReference type="InterPro" id="IPR010343">
    <property type="entry name" value="ArAE_1"/>
</dbReference>
<keyword evidence="4 6" id="KW-1133">Transmembrane helix</keyword>
<evidence type="ECO:0000256" key="1">
    <source>
        <dbReference type="ARBA" id="ARBA00004651"/>
    </source>
</evidence>